<dbReference type="Proteomes" id="UP001177670">
    <property type="component" value="Unassembled WGS sequence"/>
</dbReference>
<comment type="caution">
    <text evidence="1">The sequence shown here is derived from an EMBL/GenBank/DDBJ whole genome shotgun (WGS) entry which is preliminary data.</text>
</comment>
<gene>
    <name evidence="1" type="ORF">K0M31_017263</name>
</gene>
<accession>A0AA40G511</accession>
<keyword evidence="2" id="KW-1185">Reference proteome</keyword>
<dbReference type="AlphaFoldDB" id="A0AA40G511"/>
<reference evidence="1" key="1">
    <citation type="submission" date="2021-10" db="EMBL/GenBank/DDBJ databases">
        <title>Melipona bicolor Genome sequencing and assembly.</title>
        <authorList>
            <person name="Araujo N.S."/>
            <person name="Arias M.C."/>
        </authorList>
    </citation>
    <scope>NUCLEOTIDE SEQUENCE</scope>
    <source>
        <strain evidence="1">USP_2M_L1-L4_2017</strain>
        <tissue evidence="1">Whole body</tissue>
    </source>
</reference>
<evidence type="ECO:0000313" key="1">
    <source>
        <dbReference type="EMBL" id="KAK1130958.1"/>
    </source>
</evidence>
<dbReference type="EMBL" id="JAHYIQ010000006">
    <property type="protein sequence ID" value="KAK1130958.1"/>
    <property type="molecule type" value="Genomic_DNA"/>
</dbReference>
<proteinExistence type="predicted"/>
<organism evidence="1 2">
    <name type="scientific">Melipona bicolor</name>
    <dbReference type="NCBI Taxonomy" id="60889"/>
    <lineage>
        <taxon>Eukaryota</taxon>
        <taxon>Metazoa</taxon>
        <taxon>Ecdysozoa</taxon>
        <taxon>Arthropoda</taxon>
        <taxon>Hexapoda</taxon>
        <taxon>Insecta</taxon>
        <taxon>Pterygota</taxon>
        <taxon>Neoptera</taxon>
        <taxon>Endopterygota</taxon>
        <taxon>Hymenoptera</taxon>
        <taxon>Apocrita</taxon>
        <taxon>Aculeata</taxon>
        <taxon>Apoidea</taxon>
        <taxon>Anthophila</taxon>
        <taxon>Apidae</taxon>
        <taxon>Melipona</taxon>
    </lineage>
</organism>
<name>A0AA40G511_9HYME</name>
<evidence type="ECO:0000313" key="2">
    <source>
        <dbReference type="Proteomes" id="UP001177670"/>
    </source>
</evidence>
<protein>
    <submittedName>
        <fullName evidence="1">Uncharacterized protein</fullName>
    </submittedName>
</protein>
<sequence>MWFAQAPPITRPLTSKLQALAVSNTPSLSVRSRDKLSLGQRNSRLVITLCGATFEHHHPRFTFDLDSAKQSHKSTTRLFPRLPGDLSTCLNSETWQRLYPFHHTCRGTMSRKRAMFPIIYEGCEGSKGNINCVKEFEEARRIPYVPLSKSRLLIALLDDDLQKDITRSVRHKLRSDEMNKRKPALMENFLSELESSDIY</sequence>